<dbReference type="Gene3D" id="1.20.1440.60">
    <property type="entry name" value="23S rRNA-intervening sequence"/>
    <property type="match status" value="1"/>
</dbReference>
<dbReference type="EMBL" id="JALGBH010000002">
    <property type="protein sequence ID" value="MCJ0742673.1"/>
    <property type="molecule type" value="Genomic_DNA"/>
</dbReference>
<dbReference type="RefSeq" id="WP_243361353.1">
    <property type="nucleotide sequence ID" value="NZ_JALGBH010000002.1"/>
</dbReference>
<dbReference type="CDD" id="cd16377">
    <property type="entry name" value="23S_rRNA_IVP_like"/>
    <property type="match status" value="1"/>
</dbReference>
<proteinExistence type="predicted"/>
<name>A0ABS9ZWJ1_9SPHI</name>
<dbReference type="Pfam" id="PF05635">
    <property type="entry name" value="23S_rRNA_IVP"/>
    <property type="match status" value="1"/>
</dbReference>
<organism evidence="1 2">
    <name type="scientific">Pedobacter montanisoli</name>
    <dbReference type="NCBI Taxonomy" id="2923277"/>
    <lineage>
        <taxon>Bacteria</taxon>
        <taxon>Pseudomonadati</taxon>
        <taxon>Bacteroidota</taxon>
        <taxon>Sphingobacteriia</taxon>
        <taxon>Sphingobacteriales</taxon>
        <taxon>Sphingobacteriaceae</taxon>
        <taxon>Pedobacter</taxon>
    </lineage>
</organism>
<dbReference type="SUPFAM" id="SSF158446">
    <property type="entry name" value="IVS-encoded protein-like"/>
    <property type="match status" value="1"/>
</dbReference>
<keyword evidence="2" id="KW-1185">Reference proteome</keyword>
<dbReference type="Proteomes" id="UP001165460">
    <property type="component" value="Unassembled WGS sequence"/>
</dbReference>
<sequence>MSFKFEKLKVWQKSIDLADEIDKLTKTFPKDEIYVLTSQMKRAADSISLNIAEGSTGQSNPEFKRFLSYALRSDIEVVNCLHLALKRGYISQEIFDKYYASCEEILAMLSALIKTLK</sequence>
<dbReference type="InterPro" id="IPR012657">
    <property type="entry name" value="23S_rRNA-intervening_sequence"/>
</dbReference>
<dbReference type="PANTHER" id="PTHR38471">
    <property type="entry name" value="FOUR HELIX BUNDLE PROTEIN"/>
    <property type="match status" value="1"/>
</dbReference>
<evidence type="ECO:0000313" key="1">
    <source>
        <dbReference type="EMBL" id="MCJ0742673.1"/>
    </source>
</evidence>
<accession>A0ABS9ZWJ1</accession>
<protein>
    <submittedName>
        <fullName evidence="1">Four helix bundle protein</fullName>
    </submittedName>
</protein>
<gene>
    <name evidence="1" type="ORF">MMF97_08120</name>
</gene>
<evidence type="ECO:0000313" key="2">
    <source>
        <dbReference type="Proteomes" id="UP001165460"/>
    </source>
</evidence>
<dbReference type="PANTHER" id="PTHR38471:SF2">
    <property type="entry name" value="FOUR HELIX BUNDLE PROTEIN"/>
    <property type="match status" value="1"/>
</dbReference>
<dbReference type="NCBIfam" id="TIGR02436">
    <property type="entry name" value="four helix bundle protein"/>
    <property type="match status" value="1"/>
</dbReference>
<dbReference type="InterPro" id="IPR036583">
    <property type="entry name" value="23S_rRNA_IVS_sf"/>
</dbReference>
<comment type="caution">
    <text evidence="1">The sequence shown here is derived from an EMBL/GenBank/DDBJ whole genome shotgun (WGS) entry which is preliminary data.</text>
</comment>
<reference evidence="1" key="1">
    <citation type="submission" date="2022-03" db="EMBL/GenBank/DDBJ databases">
        <authorList>
            <person name="Woo C.Y."/>
        </authorList>
    </citation>
    <scope>NUCLEOTIDE SEQUENCE</scope>
    <source>
        <strain evidence="1">CYS-01</strain>
    </source>
</reference>